<evidence type="ECO:0000256" key="2">
    <source>
        <dbReference type="ARBA" id="ARBA00022801"/>
    </source>
</evidence>
<dbReference type="SUPFAM" id="SSF53474">
    <property type="entry name" value="alpha/beta-Hydrolases"/>
    <property type="match status" value="1"/>
</dbReference>
<dbReference type="PANTHER" id="PTHR10655">
    <property type="entry name" value="LYSOPHOSPHOLIPASE-RELATED"/>
    <property type="match status" value="1"/>
</dbReference>
<accession>A0ABU8XH57</accession>
<dbReference type="InterPro" id="IPR050565">
    <property type="entry name" value="LYPA1-2/EST-like"/>
</dbReference>
<comment type="caution">
    <text evidence="4">The sequence shown here is derived from an EMBL/GenBank/DDBJ whole genome shotgun (WGS) entry which is preliminary data.</text>
</comment>
<keyword evidence="2" id="KW-0378">Hydrolase</keyword>
<dbReference type="InterPro" id="IPR003140">
    <property type="entry name" value="PLipase/COase/thioEstase"/>
</dbReference>
<organism evidence="4 5">
    <name type="scientific">Variovorax robiniae</name>
    <dbReference type="NCBI Taxonomy" id="1836199"/>
    <lineage>
        <taxon>Bacteria</taxon>
        <taxon>Pseudomonadati</taxon>
        <taxon>Pseudomonadota</taxon>
        <taxon>Betaproteobacteria</taxon>
        <taxon>Burkholderiales</taxon>
        <taxon>Comamonadaceae</taxon>
        <taxon>Variovorax</taxon>
    </lineage>
</organism>
<proteinExistence type="inferred from homology"/>
<name>A0ABU8XH57_9BURK</name>
<dbReference type="Proteomes" id="UP001367030">
    <property type="component" value="Unassembled WGS sequence"/>
</dbReference>
<evidence type="ECO:0000259" key="3">
    <source>
        <dbReference type="Pfam" id="PF02230"/>
    </source>
</evidence>
<dbReference type="InterPro" id="IPR029058">
    <property type="entry name" value="AB_hydrolase_fold"/>
</dbReference>
<protein>
    <submittedName>
        <fullName evidence="4">Esterase</fullName>
    </submittedName>
</protein>
<dbReference type="NCBIfam" id="NF008525">
    <property type="entry name" value="PRK11460.1"/>
    <property type="match status" value="1"/>
</dbReference>
<comment type="similarity">
    <text evidence="1">Belongs to the AB hydrolase superfamily. AB hydrolase 2 family.</text>
</comment>
<dbReference type="RefSeq" id="WP_340339244.1">
    <property type="nucleotide sequence ID" value="NZ_JBBKZS010000025.1"/>
</dbReference>
<dbReference type="Gene3D" id="3.40.50.1820">
    <property type="entry name" value="alpha/beta hydrolase"/>
    <property type="match status" value="1"/>
</dbReference>
<evidence type="ECO:0000313" key="4">
    <source>
        <dbReference type="EMBL" id="MEJ8859202.1"/>
    </source>
</evidence>
<sequence>MTDVSIVVARPQNAAHLVLLFHGVGSSAGNLVPLAELIVKARPDAMVVSVDGPHPTGPGAGRQWFSVAGVTEHNRPERVEQALPLFRDTIARWQLASGLGADNTTLIGFSQGGIMALEATQAGDTQALCVIALAGRFAQPVRRAPPDVRYHLIHGADDPVIRAAFSLEVAPVLQQLGAEVTLDVLPGLGHGIDMRVAKLVTGYLA</sequence>
<evidence type="ECO:0000313" key="5">
    <source>
        <dbReference type="Proteomes" id="UP001367030"/>
    </source>
</evidence>
<evidence type="ECO:0000256" key="1">
    <source>
        <dbReference type="ARBA" id="ARBA00006499"/>
    </source>
</evidence>
<keyword evidence="5" id="KW-1185">Reference proteome</keyword>
<dbReference type="Pfam" id="PF02230">
    <property type="entry name" value="Abhydrolase_2"/>
    <property type="match status" value="1"/>
</dbReference>
<dbReference type="EMBL" id="JBBKZS010000025">
    <property type="protein sequence ID" value="MEJ8859202.1"/>
    <property type="molecule type" value="Genomic_DNA"/>
</dbReference>
<gene>
    <name evidence="4" type="primary">ypfH</name>
    <name evidence="4" type="ORF">WKW79_31870</name>
</gene>
<reference evidence="4 5" key="1">
    <citation type="submission" date="2024-03" db="EMBL/GenBank/DDBJ databases">
        <title>Novel species of the genus Variovorax.</title>
        <authorList>
            <person name="Liu Q."/>
            <person name="Xin Y.-H."/>
        </authorList>
    </citation>
    <scope>NUCLEOTIDE SEQUENCE [LARGE SCALE GENOMIC DNA]</scope>
    <source>
        <strain evidence="4 5">KACC 18901</strain>
    </source>
</reference>
<dbReference type="PANTHER" id="PTHR10655:SF17">
    <property type="entry name" value="LYSOPHOSPHOLIPASE-LIKE PROTEIN 1"/>
    <property type="match status" value="1"/>
</dbReference>
<feature type="domain" description="Phospholipase/carboxylesterase/thioesterase" evidence="3">
    <location>
        <begin position="5"/>
        <end position="197"/>
    </location>
</feature>